<keyword evidence="8" id="KW-1185">Reference proteome</keyword>
<sequence>MATECDIVNKIEDDDVLNSFLCPKAKKDLLKSLTISEQIKKLSDGIDMVSKELQNQVLSRHGDLIRQAAHANNLEAILSNMNTHMENLLTNAEPLQMHTTVLSRLHLASHILRQVNRVQQSSRRLASISDPIQKATILQELEQLTADPLLTDVDVVTSELRNIRTEQQKVVKLATTSLNQGIINGNVAQTTTALQIFINLGTIKTVTGNLTSVCLNECKETLKLALDARIGMSADISKKHVGPGRANISSSQGFKSRIWTDLEKTFSDDIYDQCKQVKFLQETLMTFHLHACNDQIASNFWNQLCDCLVQEINNSSAAVRQLLEVDYPKLLKLYKDLVLKLNFDHFYFKRNILEKWENTYLSNTLNKLLDATQSMFSQETPVPSHDQIDTLIRNITNELSVALVEDCLNKKVAKNVAKCIRMFAVKTEQQLVTGSDAAQVIGGTPNSSQLHNIKLANTMYYFRVQVDRMLINMKESLSLNTIDIVSESLLALDNLTAGIIQPLTQSINSTIETIIITIHLEQDWVKLQPPSVRSNVSCSPYMRELTQFILRVNNTYLNLFENKEVLALKCNDIVLRCIDLLVRHTSLIRPISQGGRIRVQVDYINLENALKAFYPYLSDLGRPYRLLKSMATLITLTPEEIIQKQISGSSVPHSTVLFLLFSFAGNDLASPHQNASWSLSKISSWLDEHTLESDRYVNEDLLLVKCLKNIFRLDLIAGALQRYENVIRIKNLSSYDSVYPLIKEFFEYAVTENSL</sequence>
<dbReference type="AlphaFoldDB" id="A0AAN7VBT0"/>
<gene>
    <name evidence="7" type="ORF">RI129_004164</name>
</gene>
<dbReference type="Pfam" id="PF10392">
    <property type="entry name" value="COG5_N"/>
    <property type="match status" value="1"/>
</dbReference>
<comment type="caution">
    <text evidence="7">The sequence shown here is derived from an EMBL/GenBank/DDBJ whole genome shotgun (WGS) entry which is preliminary data.</text>
</comment>
<evidence type="ECO:0000259" key="6">
    <source>
        <dbReference type="Pfam" id="PF20649"/>
    </source>
</evidence>
<protein>
    <recommendedName>
        <fullName evidence="2">Conserved oligomeric Golgi complex subunit 5</fullName>
    </recommendedName>
</protein>
<organism evidence="7 8">
    <name type="scientific">Pyrocoelia pectoralis</name>
    <dbReference type="NCBI Taxonomy" id="417401"/>
    <lineage>
        <taxon>Eukaryota</taxon>
        <taxon>Metazoa</taxon>
        <taxon>Ecdysozoa</taxon>
        <taxon>Arthropoda</taxon>
        <taxon>Hexapoda</taxon>
        <taxon>Insecta</taxon>
        <taxon>Pterygota</taxon>
        <taxon>Neoptera</taxon>
        <taxon>Endopterygota</taxon>
        <taxon>Coleoptera</taxon>
        <taxon>Polyphaga</taxon>
        <taxon>Elateriformia</taxon>
        <taxon>Elateroidea</taxon>
        <taxon>Lampyridae</taxon>
        <taxon>Lampyrinae</taxon>
        <taxon>Pyrocoelia</taxon>
    </lineage>
</organism>
<evidence type="ECO:0000256" key="1">
    <source>
        <dbReference type="ARBA" id="ARBA00004395"/>
    </source>
</evidence>
<dbReference type="Proteomes" id="UP001329430">
    <property type="component" value="Chromosome 3"/>
</dbReference>
<name>A0AAN7VBT0_9COLE</name>
<comment type="subcellular location">
    <subcellularLocation>
        <location evidence="1">Golgi apparatus membrane</location>
        <topology evidence="1">Peripheral membrane protein</topology>
    </subcellularLocation>
</comment>
<evidence type="ECO:0000313" key="7">
    <source>
        <dbReference type="EMBL" id="KAK5645700.1"/>
    </source>
</evidence>
<evidence type="ECO:0000313" key="8">
    <source>
        <dbReference type="Proteomes" id="UP001329430"/>
    </source>
</evidence>
<dbReference type="PANTHER" id="PTHR13228">
    <property type="entry name" value="CONSERVED OLIGOMERIC GOLGI COMPLEX COMPONENT 5"/>
    <property type="match status" value="1"/>
</dbReference>
<dbReference type="EMBL" id="JAVRBK010000003">
    <property type="protein sequence ID" value="KAK5645700.1"/>
    <property type="molecule type" value="Genomic_DNA"/>
</dbReference>
<feature type="domain" description="Conserved oligomeric Golgi complex subunit 5 N-terminal" evidence="5">
    <location>
        <begin position="31"/>
        <end position="126"/>
    </location>
</feature>
<reference evidence="7 8" key="1">
    <citation type="journal article" date="2024" name="Insects">
        <title>An Improved Chromosome-Level Genome Assembly of the Firefly Pyrocoelia pectoralis.</title>
        <authorList>
            <person name="Fu X."/>
            <person name="Meyer-Rochow V.B."/>
            <person name="Ballantyne L."/>
            <person name="Zhu X."/>
        </authorList>
    </citation>
    <scope>NUCLEOTIDE SEQUENCE [LARGE SCALE GENOMIC DNA]</scope>
    <source>
        <strain evidence="7">XCY_ONT2</strain>
    </source>
</reference>
<dbReference type="InterPro" id="IPR019465">
    <property type="entry name" value="Cog5"/>
</dbReference>
<evidence type="ECO:0000256" key="3">
    <source>
        <dbReference type="ARBA" id="ARBA00023034"/>
    </source>
</evidence>
<keyword evidence="4" id="KW-0472">Membrane</keyword>
<evidence type="ECO:0000256" key="4">
    <source>
        <dbReference type="ARBA" id="ARBA00023136"/>
    </source>
</evidence>
<feature type="domain" description="Conserved oligomeric Golgi complex subunit 5 helical" evidence="6">
    <location>
        <begin position="150"/>
        <end position="337"/>
    </location>
</feature>
<dbReference type="GO" id="GO:0017119">
    <property type="term" value="C:Golgi transport complex"/>
    <property type="evidence" value="ECO:0007669"/>
    <property type="project" value="InterPro"/>
</dbReference>
<evidence type="ECO:0000259" key="5">
    <source>
        <dbReference type="Pfam" id="PF10392"/>
    </source>
</evidence>
<dbReference type="GO" id="GO:0000139">
    <property type="term" value="C:Golgi membrane"/>
    <property type="evidence" value="ECO:0007669"/>
    <property type="project" value="UniProtKB-SubCell"/>
</dbReference>
<dbReference type="PANTHER" id="PTHR13228:SF3">
    <property type="entry name" value="CONSERVED OLIGOMERIC GOLGI COMPLEX SUBUNIT 5"/>
    <property type="match status" value="1"/>
</dbReference>
<dbReference type="InterPro" id="IPR049176">
    <property type="entry name" value="COG5_N"/>
</dbReference>
<dbReference type="GO" id="GO:0006891">
    <property type="term" value="P:intra-Golgi vesicle-mediated transport"/>
    <property type="evidence" value="ECO:0007669"/>
    <property type="project" value="InterPro"/>
</dbReference>
<dbReference type="Pfam" id="PF20649">
    <property type="entry name" value="COG5_C"/>
    <property type="match status" value="1"/>
</dbReference>
<keyword evidence="3" id="KW-0333">Golgi apparatus</keyword>
<evidence type="ECO:0000256" key="2">
    <source>
        <dbReference type="ARBA" id="ARBA00020974"/>
    </source>
</evidence>
<accession>A0AAN7VBT0</accession>
<proteinExistence type="predicted"/>
<dbReference type="InterPro" id="IPR048485">
    <property type="entry name" value="COG5_helical"/>
</dbReference>